<dbReference type="PANTHER" id="PTHR44520:SF2">
    <property type="entry name" value="RESPONSE REGULATOR RCP1"/>
    <property type="match status" value="1"/>
</dbReference>
<name>M0CPZ9_9EURY</name>
<dbReference type="Gene3D" id="3.40.50.2300">
    <property type="match status" value="1"/>
</dbReference>
<dbReference type="PROSITE" id="PS50110">
    <property type="entry name" value="RESPONSE_REGULATORY"/>
    <property type="match status" value="1"/>
</dbReference>
<evidence type="ECO:0000256" key="1">
    <source>
        <dbReference type="PROSITE-ProRule" id="PRU00169"/>
    </source>
</evidence>
<accession>M0CPZ9</accession>
<dbReference type="STRING" id="1227488.C477_00835"/>
<keyword evidence="1" id="KW-0597">Phosphoprotein</keyword>
<feature type="domain" description="Response regulatory" evidence="2">
    <location>
        <begin position="8"/>
        <end position="133"/>
    </location>
</feature>
<dbReference type="InterPro" id="IPR001789">
    <property type="entry name" value="Sig_transdc_resp-reg_receiver"/>
</dbReference>
<feature type="modified residue" description="4-aspartylphosphate" evidence="1">
    <location>
        <position position="66"/>
    </location>
</feature>
<evidence type="ECO:0000313" key="4">
    <source>
        <dbReference type="Proteomes" id="UP000011657"/>
    </source>
</evidence>
<dbReference type="Proteomes" id="UP000011657">
    <property type="component" value="Unassembled WGS sequence"/>
</dbReference>
<dbReference type="PANTHER" id="PTHR44520">
    <property type="entry name" value="RESPONSE REGULATOR RCP1-RELATED"/>
    <property type="match status" value="1"/>
</dbReference>
<sequence length="152" mass="17285">MIDRQPVETLIIDPNSEDVRLLLDALEDETNANTVSTAASGAEALEFVRQCDSDPDRSRPNLVVLDIDLPEMDWRTLLEKFDADPGWTGVPVVVFTAVDERKSIAQSYANHANAYVRKPDDRDRFVDVVRTLGKFWFDVAWVPPRDEPNDKR</sequence>
<dbReference type="SUPFAM" id="SSF52172">
    <property type="entry name" value="CheY-like"/>
    <property type="match status" value="1"/>
</dbReference>
<dbReference type="PATRIC" id="fig|1227488.3.peg.171"/>
<dbReference type="eggNOG" id="arCOG02589">
    <property type="taxonomic scope" value="Archaea"/>
</dbReference>
<dbReference type="RefSeq" id="WP_008892516.1">
    <property type="nucleotide sequence ID" value="NZ_AOIS01000005.1"/>
</dbReference>
<dbReference type="OrthoDB" id="189923at2157"/>
<dbReference type="InterPro" id="IPR011006">
    <property type="entry name" value="CheY-like_superfamily"/>
</dbReference>
<dbReference type="GO" id="GO:0000160">
    <property type="term" value="P:phosphorelay signal transduction system"/>
    <property type="evidence" value="ECO:0007669"/>
    <property type="project" value="InterPro"/>
</dbReference>
<proteinExistence type="predicted"/>
<organism evidence="3 4">
    <name type="scientific">Haloterrigena salina JCM 13891</name>
    <dbReference type="NCBI Taxonomy" id="1227488"/>
    <lineage>
        <taxon>Archaea</taxon>
        <taxon>Methanobacteriati</taxon>
        <taxon>Methanobacteriota</taxon>
        <taxon>Stenosarchaea group</taxon>
        <taxon>Halobacteria</taxon>
        <taxon>Halobacteriales</taxon>
        <taxon>Natrialbaceae</taxon>
        <taxon>Haloterrigena</taxon>
    </lineage>
</organism>
<protein>
    <submittedName>
        <fullName evidence="3">Response regulator receiver</fullName>
    </submittedName>
</protein>
<dbReference type="Pfam" id="PF00072">
    <property type="entry name" value="Response_reg"/>
    <property type="match status" value="1"/>
</dbReference>
<comment type="caution">
    <text evidence="3">The sequence shown here is derived from an EMBL/GenBank/DDBJ whole genome shotgun (WGS) entry which is preliminary data.</text>
</comment>
<evidence type="ECO:0000259" key="2">
    <source>
        <dbReference type="PROSITE" id="PS50110"/>
    </source>
</evidence>
<reference evidence="3 4" key="1">
    <citation type="journal article" date="2014" name="PLoS Genet.">
        <title>Phylogenetically driven sequencing of extremely halophilic archaea reveals strategies for static and dynamic osmo-response.</title>
        <authorList>
            <person name="Becker E.A."/>
            <person name="Seitzer P.M."/>
            <person name="Tritt A."/>
            <person name="Larsen D."/>
            <person name="Krusor M."/>
            <person name="Yao A.I."/>
            <person name="Wu D."/>
            <person name="Madern D."/>
            <person name="Eisen J.A."/>
            <person name="Darling A.E."/>
            <person name="Facciotti M.T."/>
        </authorList>
    </citation>
    <scope>NUCLEOTIDE SEQUENCE [LARGE SCALE GENOMIC DNA]</scope>
    <source>
        <strain evidence="3 4">JCM 13891</strain>
    </source>
</reference>
<dbReference type="AlphaFoldDB" id="M0CPZ9"/>
<evidence type="ECO:0000313" key="3">
    <source>
        <dbReference type="EMBL" id="ELZ24462.1"/>
    </source>
</evidence>
<keyword evidence="4" id="KW-1185">Reference proteome</keyword>
<gene>
    <name evidence="3" type="ORF">C477_00835</name>
</gene>
<dbReference type="InterPro" id="IPR052893">
    <property type="entry name" value="TCS_response_regulator"/>
</dbReference>
<dbReference type="EMBL" id="AOIS01000005">
    <property type="protein sequence ID" value="ELZ24462.1"/>
    <property type="molecule type" value="Genomic_DNA"/>
</dbReference>
<dbReference type="SMART" id="SM00448">
    <property type="entry name" value="REC"/>
    <property type="match status" value="1"/>
</dbReference>